<evidence type="ECO:0000313" key="5">
    <source>
        <dbReference type="EMBL" id="KAG8200232.1"/>
    </source>
</evidence>
<feature type="domain" description="CCDC92/74 N-terminal" evidence="4">
    <location>
        <begin position="27"/>
        <end position="70"/>
    </location>
</feature>
<evidence type="ECO:0000313" key="6">
    <source>
        <dbReference type="Proteomes" id="UP000827092"/>
    </source>
</evidence>
<protein>
    <recommendedName>
        <fullName evidence="4">CCDC92/74 N-terminal domain-containing protein</fullName>
    </recommendedName>
</protein>
<sequence>MEELKKTEISSESASSNDENDIGHLKEQLRVAQDSIKFLQKEHADMLEGLHTEIQQLQDMCRDLQFRCEVEGCLMPDDEFFKCSPAMLEQKVKDLLQENADLKHKLAESHQAIDILDQKEKLALWQHHQELEQRDTAILKLEKELESRSAALHQISAASSQRKARKSSFWRRFSFAQSGSAQQTPSGPSTSSVDRLPRVLDHLSREDLPSEIQNSLQSLESQHQSCSSYSSLSDKSVSDDEGFGQHCDKTLEKASAKRPSVSEQLAKLEHVSVSGKIAFCKYRPDFLGCDGGARKHVR</sequence>
<accession>A0AAV6VTG8</accession>
<evidence type="ECO:0000256" key="1">
    <source>
        <dbReference type="ARBA" id="ARBA00023054"/>
    </source>
</evidence>
<organism evidence="5 6">
    <name type="scientific">Oedothorax gibbosus</name>
    <dbReference type="NCBI Taxonomy" id="931172"/>
    <lineage>
        <taxon>Eukaryota</taxon>
        <taxon>Metazoa</taxon>
        <taxon>Ecdysozoa</taxon>
        <taxon>Arthropoda</taxon>
        <taxon>Chelicerata</taxon>
        <taxon>Arachnida</taxon>
        <taxon>Araneae</taxon>
        <taxon>Araneomorphae</taxon>
        <taxon>Entelegynae</taxon>
        <taxon>Araneoidea</taxon>
        <taxon>Linyphiidae</taxon>
        <taxon>Erigoninae</taxon>
        <taxon>Oedothorax</taxon>
    </lineage>
</organism>
<feature type="region of interest" description="Disordered" evidence="3">
    <location>
        <begin position="1"/>
        <end position="22"/>
    </location>
</feature>
<gene>
    <name evidence="5" type="ORF">JTE90_025009</name>
</gene>
<dbReference type="InterPro" id="IPR039496">
    <property type="entry name" value="CCDC92/74_N"/>
</dbReference>
<keyword evidence="1 2" id="KW-0175">Coiled coil</keyword>
<comment type="caution">
    <text evidence="5">The sequence shown here is derived from an EMBL/GenBank/DDBJ whole genome shotgun (WGS) entry which is preliminary data.</text>
</comment>
<keyword evidence="6" id="KW-1185">Reference proteome</keyword>
<feature type="coiled-coil region" evidence="2">
    <location>
        <begin position="22"/>
        <end position="67"/>
    </location>
</feature>
<evidence type="ECO:0000259" key="4">
    <source>
        <dbReference type="Pfam" id="PF14916"/>
    </source>
</evidence>
<dbReference type="InterPro" id="IPR040370">
    <property type="entry name" value="CCDC74A/CCDC74B/CCDC92"/>
</dbReference>
<dbReference type="Pfam" id="PF14916">
    <property type="entry name" value="CCDC92"/>
    <property type="match status" value="1"/>
</dbReference>
<dbReference type="Proteomes" id="UP000827092">
    <property type="component" value="Unassembled WGS sequence"/>
</dbReference>
<dbReference type="PANTHER" id="PTHR14882:SF1">
    <property type="entry name" value="CCDC92 DOMAIN-CONTAINING PROTEIN"/>
    <property type="match status" value="1"/>
</dbReference>
<proteinExistence type="predicted"/>
<dbReference type="EMBL" id="JAFNEN010000018">
    <property type="protein sequence ID" value="KAG8200232.1"/>
    <property type="molecule type" value="Genomic_DNA"/>
</dbReference>
<dbReference type="PANTHER" id="PTHR14882">
    <property type="entry name" value="COILED-COIL DOMAIN-CONTAINING 74A"/>
    <property type="match status" value="1"/>
</dbReference>
<evidence type="ECO:0000256" key="2">
    <source>
        <dbReference type="SAM" id="Coils"/>
    </source>
</evidence>
<reference evidence="5 6" key="1">
    <citation type="journal article" date="2022" name="Nat. Ecol. Evol.">
        <title>A masculinizing supergene underlies an exaggerated male reproductive morph in a spider.</title>
        <authorList>
            <person name="Hendrickx F."/>
            <person name="De Corte Z."/>
            <person name="Sonet G."/>
            <person name="Van Belleghem S.M."/>
            <person name="Kostlbacher S."/>
            <person name="Vangestel C."/>
        </authorList>
    </citation>
    <scope>NUCLEOTIDE SEQUENCE [LARGE SCALE GENOMIC DNA]</scope>
    <source>
        <strain evidence="5">W744_W776</strain>
    </source>
</reference>
<name>A0AAV6VTG8_9ARAC</name>
<dbReference type="AlphaFoldDB" id="A0AAV6VTG8"/>
<evidence type="ECO:0000256" key="3">
    <source>
        <dbReference type="SAM" id="MobiDB-lite"/>
    </source>
</evidence>